<reference evidence="2" key="2">
    <citation type="journal article" date="2023" name="BMC Genomics">
        <title>Pest status, molecular evolution, and epigenetic factors derived from the genome assembly of Frankliniella fusca, a thysanopteran phytovirus vector.</title>
        <authorList>
            <person name="Catto M.A."/>
            <person name="Labadie P.E."/>
            <person name="Jacobson A.L."/>
            <person name="Kennedy G.G."/>
            <person name="Srinivasan R."/>
            <person name="Hunt B.G."/>
        </authorList>
    </citation>
    <scope>NUCLEOTIDE SEQUENCE</scope>
    <source>
        <strain evidence="2">PL_HMW_Pooled</strain>
    </source>
</reference>
<feature type="compositionally biased region" description="Polar residues" evidence="1">
    <location>
        <begin position="55"/>
        <end position="69"/>
    </location>
</feature>
<feature type="region of interest" description="Disordered" evidence="1">
    <location>
        <begin position="1"/>
        <end position="69"/>
    </location>
</feature>
<reference evidence="2" key="1">
    <citation type="submission" date="2021-07" db="EMBL/GenBank/DDBJ databases">
        <authorList>
            <person name="Catto M.A."/>
            <person name="Jacobson A."/>
            <person name="Kennedy G."/>
            <person name="Labadie P."/>
            <person name="Hunt B.G."/>
            <person name="Srinivasan R."/>
        </authorList>
    </citation>
    <scope>NUCLEOTIDE SEQUENCE</scope>
    <source>
        <strain evidence="2">PL_HMW_Pooled</strain>
        <tissue evidence="2">Head</tissue>
    </source>
</reference>
<accession>A0AAE1H1N7</accession>
<dbReference type="EMBL" id="JAHWGI010000306">
    <property type="protein sequence ID" value="KAK3912893.1"/>
    <property type="molecule type" value="Genomic_DNA"/>
</dbReference>
<gene>
    <name evidence="2" type="ORF">KUF71_022347</name>
</gene>
<feature type="compositionally biased region" description="Polar residues" evidence="1">
    <location>
        <begin position="1"/>
        <end position="14"/>
    </location>
</feature>
<evidence type="ECO:0000313" key="2">
    <source>
        <dbReference type="EMBL" id="KAK3912893.1"/>
    </source>
</evidence>
<evidence type="ECO:0000313" key="3">
    <source>
        <dbReference type="Proteomes" id="UP001219518"/>
    </source>
</evidence>
<name>A0AAE1H1N7_9NEOP</name>
<keyword evidence="3" id="KW-1185">Reference proteome</keyword>
<proteinExistence type="predicted"/>
<feature type="compositionally biased region" description="Polar residues" evidence="1">
    <location>
        <begin position="25"/>
        <end position="38"/>
    </location>
</feature>
<dbReference type="Proteomes" id="UP001219518">
    <property type="component" value="Unassembled WGS sequence"/>
</dbReference>
<comment type="caution">
    <text evidence="2">The sequence shown here is derived from an EMBL/GenBank/DDBJ whole genome shotgun (WGS) entry which is preliminary data.</text>
</comment>
<dbReference type="AlphaFoldDB" id="A0AAE1H1N7"/>
<evidence type="ECO:0000256" key="1">
    <source>
        <dbReference type="SAM" id="MobiDB-lite"/>
    </source>
</evidence>
<organism evidence="2 3">
    <name type="scientific">Frankliniella fusca</name>
    <dbReference type="NCBI Taxonomy" id="407009"/>
    <lineage>
        <taxon>Eukaryota</taxon>
        <taxon>Metazoa</taxon>
        <taxon>Ecdysozoa</taxon>
        <taxon>Arthropoda</taxon>
        <taxon>Hexapoda</taxon>
        <taxon>Insecta</taxon>
        <taxon>Pterygota</taxon>
        <taxon>Neoptera</taxon>
        <taxon>Paraneoptera</taxon>
        <taxon>Thysanoptera</taxon>
        <taxon>Terebrantia</taxon>
        <taxon>Thripoidea</taxon>
        <taxon>Thripidae</taxon>
        <taxon>Frankliniella</taxon>
    </lineage>
</organism>
<sequence>MTGILSSGKVTSIKESLEPAGTLFKESSNGFNEQSSVSPRFEVSIDPSLRKSGPAVSSSRGTALQPEQQ</sequence>
<protein>
    <submittedName>
        <fullName evidence="2">Fumigermin synthase</fullName>
    </submittedName>
</protein>